<feature type="compositionally biased region" description="Low complexity" evidence="1">
    <location>
        <begin position="54"/>
        <end position="66"/>
    </location>
</feature>
<feature type="compositionally biased region" description="Basic and acidic residues" evidence="1">
    <location>
        <begin position="1"/>
        <end position="12"/>
    </location>
</feature>
<dbReference type="AlphaFoldDB" id="A0A1A7XUR4"/>
<sequence>MSFLEPHVKERVTSGNLTADDPQQEEEIILTLEPVPEEEDGSTVFSHNTDEVSDCSSQSSHDQSVQKPSSTLQTHQSCFHKPTHGKRKRPADGFEESILN</sequence>
<dbReference type="EMBL" id="HADW01020120">
    <property type="protein sequence ID" value="SBP21520.1"/>
    <property type="molecule type" value="Transcribed_RNA"/>
</dbReference>
<evidence type="ECO:0000256" key="1">
    <source>
        <dbReference type="SAM" id="MobiDB-lite"/>
    </source>
</evidence>
<feature type="region of interest" description="Disordered" evidence="1">
    <location>
        <begin position="1"/>
        <end position="100"/>
    </location>
</feature>
<protein>
    <submittedName>
        <fullName evidence="2">Uncharacterized protein</fullName>
    </submittedName>
</protein>
<feature type="non-terminal residue" evidence="2">
    <location>
        <position position="100"/>
    </location>
</feature>
<evidence type="ECO:0000313" key="2">
    <source>
        <dbReference type="EMBL" id="SBP21520.1"/>
    </source>
</evidence>
<gene>
    <name evidence="2" type="primary">CABZ01079490.1</name>
</gene>
<reference evidence="2" key="1">
    <citation type="submission" date="2016-05" db="EMBL/GenBank/DDBJ databases">
        <authorList>
            <person name="Lavstsen T."/>
            <person name="Jespersen J.S."/>
        </authorList>
    </citation>
    <scope>NUCLEOTIDE SEQUENCE</scope>
    <source>
        <tissue evidence="2">Brain</tissue>
    </source>
</reference>
<proteinExistence type="predicted"/>
<accession>A0A1A7XUR4</accession>
<reference evidence="2" key="2">
    <citation type="submission" date="2016-06" db="EMBL/GenBank/DDBJ databases">
        <title>The genome of a short-lived fish provides insights into sex chromosome evolution and the genetic control of aging.</title>
        <authorList>
            <person name="Reichwald K."/>
            <person name="Felder M."/>
            <person name="Petzold A."/>
            <person name="Koch P."/>
            <person name="Groth M."/>
            <person name="Platzer M."/>
        </authorList>
    </citation>
    <scope>NUCLEOTIDE SEQUENCE</scope>
    <source>
        <tissue evidence="2">Brain</tissue>
    </source>
</reference>
<name>A0A1A7XUR4_9TELE</name>
<feature type="compositionally biased region" description="Polar residues" evidence="1">
    <location>
        <begin position="67"/>
        <end position="77"/>
    </location>
</feature>
<organism evidence="2">
    <name type="scientific">Iconisemion striatum</name>
    <dbReference type="NCBI Taxonomy" id="60296"/>
    <lineage>
        <taxon>Eukaryota</taxon>
        <taxon>Metazoa</taxon>
        <taxon>Chordata</taxon>
        <taxon>Craniata</taxon>
        <taxon>Vertebrata</taxon>
        <taxon>Euteleostomi</taxon>
        <taxon>Actinopterygii</taxon>
        <taxon>Neopterygii</taxon>
        <taxon>Teleostei</taxon>
        <taxon>Neoteleostei</taxon>
        <taxon>Acanthomorphata</taxon>
        <taxon>Ovalentaria</taxon>
        <taxon>Atherinomorphae</taxon>
        <taxon>Cyprinodontiformes</taxon>
        <taxon>Nothobranchiidae</taxon>
        <taxon>Iconisemion</taxon>
    </lineage>
</organism>